<name>A0A5D5AGQ8_9EURY</name>
<dbReference type="Proteomes" id="UP000324104">
    <property type="component" value="Unassembled WGS sequence"/>
</dbReference>
<dbReference type="AlphaFoldDB" id="A0A5D5AGQ8"/>
<dbReference type="Gene3D" id="3.40.190.10">
    <property type="entry name" value="Periplasmic binding protein-like II"/>
    <property type="match status" value="1"/>
</dbReference>
<dbReference type="InterPro" id="IPR000914">
    <property type="entry name" value="SBP_5_dom"/>
</dbReference>
<organism evidence="5 6">
    <name type="scientific">Natrialba swarupiae</name>
    <dbReference type="NCBI Taxonomy" id="2448032"/>
    <lineage>
        <taxon>Archaea</taxon>
        <taxon>Methanobacteriati</taxon>
        <taxon>Methanobacteriota</taxon>
        <taxon>Stenosarchaea group</taxon>
        <taxon>Halobacteria</taxon>
        <taxon>Halobacteriales</taxon>
        <taxon>Natrialbaceae</taxon>
        <taxon>Natrialba</taxon>
    </lineage>
</organism>
<evidence type="ECO:0000259" key="4">
    <source>
        <dbReference type="Pfam" id="PF00496"/>
    </source>
</evidence>
<dbReference type="GO" id="GO:1904680">
    <property type="term" value="F:peptide transmembrane transporter activity"/>
    <property type="evidence" value="ECO:0007669"/>
    <property type="project" value="TreeGrafter"/>
</dbReference>
<dbReference type="PANTHER" id="PTHR30290:SF9">
    <property type="entry name" value="OLIGOPEPTIDE-BINDING PROTEIN APPA"/>
    <property type="match status" value="1"/>
</dbReference>
<dbReference type="PANTHER" id="PTHR30290">
    <property type="entry name" value="PERIPLASMIC BINDING COMPONENT OF ABC TRANSPORTER"/>
    <property type="match status" value="1"/>
</dbReference>
<dbReference type="EMBL" id="VTAW01000027">
    <property type="protein sequence ID" value="TYT60896.1"/>
    <property type="molecule type" value="Genomic_DNA"/>
</dbReference>
<dbReference type="RefSeq" id="WP_149082574.1">
    <property type="nucleotide sequence ID" value="NZ_VTAW01000027.1"/>
</dbReference>
<dbReference type="PROSITE" id="PS51318">
    <property type="entry name" value="TAT"/>
    <property type="match status" value="1"/>
</dbReference>
<sequence length="578" mass="64492">MTEGTSTGRRELLAGASGIAASALAGCSERFWSHAENTAPEQIELTIKTVPADDDAVAAKIMSHLRENFQAAGIDALHEPIAEAELYRDVLLEGDYDVFVVRHPGFDDTDALYGMLHSQFVSDVGWQNPFHLSDVTVDDLLESQRTMTDGRDEVIVDLLEYLEETAPYTVVAFPHSLGAIRRELPASIIPQRSFEYVQVMSLEPSDGPRETPLEVGVYGEGLTDRLNPLIVDRSRIEGLTELVYDPLFRRLDDEYVPWLATDISWEESARTEATITLRDGVTWHDGTEFDADDVVFTHRFLADTSLGEIEGGLPAPRYRGRQAIVETVDRIDARTVRFSFGNTARRAAARSLTIPLFPEHIWEPRSEVVADRQTEALVVEDEDLVGSGLFEFVEVSPGSISLDPYDAHVFRTDDGSRPTVLEGFSQFSGIRFTVDPNPGAMIESLQEDTTDITATTIPPSVVETVQESESVRLVSSATDSFYMIGYNIHHPELGNPHFRRILSRLIDREYTVTELIDGYAEPAESFSSLVGIRDDEWDHRSEPVIPRFPGTDGEIDVDRVRSLFEDAGYQYENGVLLE</sequence>
<dbReference type="SUPFAM" id="SSF53850">
    <property type="entry name" value="Periplasmic binding protein-like II"/>
    <property type="match status" value="2"/>
</dbReference>
<dbReference type="Pfam" id="PF00496">
    <property type="entry name" value="SBP_bac_5"/>
    <property type="match status" value="1"/>
</dbReference>
<accession>A0A5D5AGQ8</accession>
<evidence type="ECO:0000256" key="3">
    <source>
        <dbReference type="ARBA" id="ARBA00022729"/>
    </source>
</evidence>
<evidence type="ECO:0000256" key="1">
    <source>
        <dbReference type="ARBA" id="ARBA00005695"/>
    </source>
</evidence>
<dbReference type="InterPro" id="IPR006311">
    <property type="entry name" value="TAT_signal"/>
</dbReference>
<comment type="similarity">
    <text evidence="1">Belongs to the bacterial solute-binding protein 5 family.</text>
</comment>
<keyword evidence="2" id="KW-0813">Transport</keyword>
<keyword evidence="6" id="KW-1185">Reference proteome</keyword>
<reference evidence="5 6" key="1">
    <citation type="submission" date="2019-08" db="EMBL/GenBank/DDBJ databases">
        <title>Archaea genome.</title>
        <authorList>
            <person name="Kajale S."/>
            <person name="Shouche Y."/>
            <person name="Deshpande N."/>
            <person name="Sharma A."/>
        </authorList>
    </citation>
    <scope>NUCLEOTIDE SEQUENCE [LARGE SCALE GENOMIC DNA]</scope>
    <source>
        <strain evidence="5 6">ESP3B_9</strain>
    </source>
</reference>
<protein>
    <submittedName>
        <fullName evidence="5">ABC transporter substrate-binding protein</fullName>
    </submittedName>
</protein>
<evidence type="ECO:0000313" key="6">
    <source>
        <dbReference type="Proteomes" id="UP000324104"/>
    </source>
</evidence>
<gene>
    <name evidence="5" type="ORF">FYC77_16395</name>
</gene>
<dbReference type="Gene3D" id="3.10.105.10">
    <property type="entry name" value="Dipeptide-binding Protein, Domain 3"/>
    <property type="match status" value="2"/>
</dbReference>
<comment type="caution">
    <text evidence="5">The sequence shown here is derived from an EMBL/GenBank/DDBJ whole genome shotgun (WGS) entry which is preliminary data.</text>
</comment>
<keyword evidence="3" id="KW-0732">Signal</keyword>
<dbReference type="InterPro" id="IPR039424">
    <property type="entry name" value="SBP_5"/>
</dbReference>
<feature type="domain" description="Solute-binding protein family 5" evidence="4">
    <location>
        <begin position="254"/>
        <end position="574"/>
    </location>
</feature>
<dbReference type="GO" id="GO:0015833">
    <property type="term" value="P:peptide transport"/>
    <property type="evidence" value="ECO:0007669"/>
    <property type="project" value="TreeGrafter"/>
</dbReference>
<proteinExistence type="inferred from homology"/>
<evidence type="ECO:0000256" key="2">
    <source>
        <dbReference type="ARBA" id="ARBA00022448"/>
    </source>
</evidence>
<evidence type="ECO:0000313" key="5">
    <source>
        <dbReference type="EMBL" id="TYT60896.1"/>
    </source>
</evidence>